<dbReference type="PANTHER" id="PTHR11328:SF24">
    <property type="entry name" value="MAJOR FACILITATOR SUPERFAMILY (MFS) PROFILE DOMAIN-CONTAINING PROTEIN"/>
    <property type="match status" value="1"/>
</dbReference>
<proteinExistence type="predicted"/>
<dbReference type="PANTHER" id="PTHR11328">
    <property type="entry name" value="MAJOR FACILITATOR SUPERFAMILY DOMAIN-CONTAINING PROTEIN"/>
    <property type="match status" value="1"/>
</dbReference>
<name>A0A1V0UVM6_9BACL</name>
<feature type="transmembrane region" description="Helical" evidence="1">
    <location>
        <begin position="306"/>
        <end position="326"/>
    </location>
</feature>
<feature type="transmembrane region" description="Helical" evidence="1">
    <location>
        <begin position="88"/>
        <end position="105"/>
    </location>
</feature>
<feature type="transmembrane region" description="Helical" evidence="1">
    <location>
        <begin position="111"/>
        <end position="131"/>
    </location>
</feature>
<evidence type="ECO:0000256" key="1">
    <source>
        <dbReference type="SAM" id="Phobius"/>
    </source>
</evidence>
<gene>
    <name evidence="2" type="ORF">B7C51_16575</name>
</gene>
<dbReference type="GO" id="GO:0005886">
    <property type="term" value="C:plasma membrane"/>
    <property type="evidence" value="ECO:0007669"/>
    <property type="project" value="TreeGrafter"/>
</dbReference>
<dbReference type="EMBL" id="CP020557">
    <property type="protein sequence ID" value="ARF69078.1"/>
    <property type="molecule type" value="Genomic_DNA"/>
</dbReference>
<keyword evidence="1" id="KW-1133">Transmembrane helix</keyword>
<feature type="transmembrane region" description="Helical" evidence="1">
    <location>
        <begin position="44"/>
        <end position="67"/>
    </location>
</feature>
<dbReference type="SUPFAM" id="SSF103473">
    <property type="entry name" value="MFS general substrate transporter"/>
    <property type="match status" value="1"/>
</dbReference>
<accession>A0A1V0UVM6</accession>
<protein>
    <submittedName>
        <fullName evidence="2">MFS transporter</fullName>
    </submittedName>
</protein>
<feature type="transmembrane region" description="Helical" evidence="1">
    <location>
        <begin position="376"/>
        <end position="400"/>
    </location>
</feature>
<feature type="transmembrane region" description="Helical" evidence="1">
    <location>
        <begin position="280"/>
        <end position="299"/>
    </location>
</feature>
<organism evidence="2 3">
    <name type="scientific">Paenibacillus larvae subsp. pulvifaciens</name>
    <dbReference type="NCBI Taxonomy" id="1477"/>
    <lineage>
        <taxon>Bacteria</taxon>
        <taxon>Bacillati</taxon>
        <taxon>Bacillota</taxon>
        <taxon>Bacilli</taxon>
        <taxon>Bacillales</taxon>
        <taxon>Paenibacillaceae</taxon>
        <taxon>Paenibacillus</taxon>
    </lineage>
</organism>
<dbReference type="GO" id="GO:0008643">
    <property type="term" value="P:carbohydrate transport"/>
    <property type="evidence" value="ECO:0007669"/>
    <property type="project" value="InterPro"/>
</dbReference>
<keyword evidence="1" id="KW-0812">Transmembrane</keyword>
<feature type="transmembrane region" description="Helical" evidence="1">
    <location>
        <begin position="151"/>
        <end position="173"/>
    </location>
</feature>
<dbReference type="Gene3D" id="1.20.1250.20">
    <property type="entry name" value="MFS general substrate transporter like domains"/>
    <property type="match status" value="2"/>
</dbReference>
<dbReference type="InterPro" id="IPR036259">
    <property type="entry name" value="MFS_trans_sf"/>
</dbReference>
<feature type="transmembrane region" description="Helical" evidence="1">
    <location>
        <begin position="332"/>
        <end position="350"/>
    </location>
</feature>
<feature type="transmembrane region" description="Helical" evidence="1">
    <location>
        <begin position="179"/>
        <end position="201"/>
    </location>
</feature>
<dbReference type="Pfam" id="PF13347">
    <property type="entry name" value="MFS_2"/>
    <property type="match status" value="1"/>
</dbReference>
<dbReference type="InterPro" id="IPR039672">
    <property type="entry name" value="MFS_2"/>
</dbReference>
<evidence type="ECO:0000313" key="3">
    <source>
        <dbReference type="Proteomes" id="UP000192727"/>
    </source>
</evidence>
<feature type="transmembrane region" description="Helical" evidence="1">
    <location>
        <begin position="12"/>
        <end position="38"/>
    </location>
</feature>
<keyword evidence="1" id="KW-0472">Membrane</keyword>
<dbReference type="RefSeq" id="WP_083040904.1">
    <property type="nucleotide sequence ID" value="NZ_CP020557.1"/>
</dbReference>
<dbReference type="Proteomes" id="UP000192727">
    <property type="component" value="Chromosome"/>
</dbReference>
<dbReference type="AlphaFoldDB" id="A0A1V0UVM6"/>
<feature type="transmembrane region" description="Helical" evidence="1">
    <location>
        <begin position="420"/>
        <end position="442"/>
    </location>
</feature>
<evidence type="ECO:0000313" key="2">
    <source>
        <dbReference type="EMBL" id="ARF69078.1"/>
    </source>
</evidence>
<reference evidence="2 3" key="1">
    <citation type="submission" date="2017-03" db="EMBL/GenBank/DDBJ databases">
        <title>Paenibacillus larvae genome sequencing.</title>
        <authorList>
            <person name="Dingman D.W."/>
        </authorList>
    </citation>
    <scope>NUCLEOTIDE SEQUENCE [LARGE SCALE GENOMIC DNA]</scope>
    <source>
        <strain evidence="2 3">SAG 10367</strain>
    </source>
</reference>
<dbReference type="GO" id="GO:0015293">
    <property type="term" value="F:symporter activity"/>
    <property type="evidence" value="ECO:0007669"/>
    <property type="project" value="InterPro"/>
</dbReference>
<sequence length="495" mass="55133">MRQRQEKISLPTAIGFGLTDIMGGGAFTVIGAFMLFFYTTFAGLSAVQAASIIGIARIVDAFSSLVIGSLTDNFYKTKIGRKVGRRHFFLLIGSPLMLVYALLWVTGMGYWYYLFTYLAFEIIAASVLIPWETLPSEMTESFVERTKLSTARMVISALGTFLATFIPGRLIAYMGDDKAYPYFVNGLILAVVFAICIFISYKTTWERTPDEVVIEENSLGIWGTIKKEVKDYLSTLKIRGFRKHLAIYLLSFTGKDVHNTIFVFFTVYCLNISSATAANLLSLSIIGILITLVAGFLIVKIGPSRLLQIGYTLMLLMLGAYYIVYLEQPTNSIFILYVIALIYQVGRAILECTPWNVFPFIPDLDEIVTQKRREGIYAAVMTFTRKSTVAIATFFIGLILDEGGFIKGSSVQTPQAVQTILLAFLLGTGVLVGLALLITFTFHLNRDTHKIIVDEINRLKAGGSKEDVTLETKAVVEDLTGYKYEDIWQPTEVTT</sequence>
<dbReference type="CDD" id="cd17332">
    <property type="entry name" value="MFS_MelB_like"/>
    <property type="match status" value="1"/>
</dbReference>
<feature type="transmembrane region" description="Helical" evidence="1">
    <location>
        <begin position="245"/>
        <end position="268"/>
    </location>
</feature>